<dbReference type="EMBL" id="JASPKY010000576">
    <property type="protein sequence ID" value="KAK9692584.1"/>
    <property type="molecule type" value="Genomic_DNA"/>
</dbReference>
<evidence type="ECO:0000313" key="3">
    <source>
        <dbReference type="EMBL" id="KAK9692584.1"/>
    </source>
</evidence>
<feature type="transmembrane region" description="Helical" evidence="1">
    <location>
        <begin position="153"/>
        <end position="173"/>
    </location>
</feature>
<feature type="chain" id="PRO_5043530866" description="Osiris 20" evidence="2">
    <location>
        <begin position="19"/>
        <end position="250"/>
    </location>
</feature>
<dbReference type="InterPro" id="IPR012464">
    <property type="entry name" value="DUF1676"/>
</dbReference>
<keyword evidence="2" id="KW-0732">Signal</keyword>
<feature type="transmembrane region" description="Helical" evidence="1">
    <location>
        <begin position="123"/>
        <end position="146"/>
    </location>
</feature>
<dbReference type="PANTHER" id="PTHR21879:SF2">
    <property type="entry name" value="OSIRIS 20"/>
    <property type="match status" value="1"/>
</dbReference>
<evidence type="ECO:0000256" key="1">
    <source>
        <dbReference type="SAM" id="Phobius"/>
    </source>
</evidence>
<name>A0AAW1IRM8_POPJA</name>
<dbReference type="Proteomes" id="UP001458880">
    <property type="component" value="Unassembled WGS sequence"/>
</dbReference>
<evidence type="ECO:0008006" key="5">
    <source>
        <dbReference type="Google" id="ProtNLM"/>
    </source>
</evidence>
<keyword evidence="1" id="KW-0472">Membrane</keyword>
<dbReference type="AlphaFoldDB" id="A0AAW1IRM8"/>
<gene>
    <name evidence="3" type="ORF">QE152_g35055</name>
</gene>
<accession>A0AAW1IRM8</accession>
<keyword evidence="1" id="KW-1133">Transmembrane helix</keyword>
<evidence type="ECO:0000313" key="4">
    <source>
        <dbReference type="Proteomes" id="UP001458880"/>
    </source>
</evidence>
<dbReference type="Pfam" id="PF07898">
    <property type="entry name" value="DUF1676"/>
    <property type="match status" value="1"/>
</dbReference>
<evidence type="ECO:0000256" key="2">
    <source>
        <dbReference type="SAM" id="SignalP"/>
    </source>
</evidence>
<protein>
    <recommendedName>
        <fullName evidence="5">Osiris 20</fullName>
    </recommendedName>
</protein>
<dbReference type="PANTHER" id="PTHR21879">
    <property type="entry name" value="FI03362P-RELATED-RELATED"/>
    <property type="match status" value="1"/>
</dbReference>
<keyword evidence="1" id="KW-0812">Transmembrane</keyword>
<proteinExistence type="predicted"/>
<feature type="signal peptide" evidence="2">
    <location>
        <begin position="1"/>
        <end position="18"/>
    </location>
</feature>
<organism evidence="3 4">
    <name type="scientific">Popillia japonica</name>
    <name type="common">Japanese beetle</name>
    <dbReference type="NCBI Taxonomy" id="7064"/>
    <lineage>
        <taxon>Eukaryota</taxon>
        <taxon>Metazoa</taxon>
        <taxon>Ecdysozoa</taxon>
        <taxon>Arthropoda</taxon>
        <taxon>Hexapoda</taxon>
        <taxon>Insecta</taxon>
        <taxon>Pterygota</taxon>
        <taxon>Neoptera</taxon>
        <taxon>Endopterygota</taxon>
        <taxon>Coleoptera</taxon>
        <taxon>Polyphaga</taxon>
        <taxon>Scarabaeiformia</taxon>
        <taxon>Scarabaeidae</taxon>
        <taxon>Rutelinae</taxon>
        <taxon>Popillia</taxon>
    </lineage>
</organism>
<comment type="caution">
    <text evidence="3">The sequence shown here is derived from an EMBL/GenBank/DDBJ whole genome shotgun (WGS) entry which is preliminary data.</text>
</comment>
<reference evidence="3 4" key="1">
    <citation type="journal article" date="2024" name="BMC Genomics">
        <title>De novo assembly and annotation of Popillia japonica's genome with initial clues to its potential as an invasive pest.</title>
        <authorList>
            <person name="Cucini C."/>
            <person name="Boschi S."/>
            <person name="Funari R."/>
            <person name="Cardaioli E."/>
            <person name="Iannotti N."/>
            <person name="Marturano G."/>
            <person name="Paoli F."/>
            <person name="Bruttini M."/>
            <person name="Carapelli A."/>
            <person name="Frati F."/>
            <person name="Nardi F."/>
        </authorList>
    </citation>
    <scope>NUCLEOTIDE SEQUENCE [LARGE SCALE GENOMIC DNA]</scope>
    <source>
        <strain evidence="3">DMR45628</strain>
    </source>
</reference>
<sequence>MFRLTLVAVVVISAYATGTPITGDELVGSVMRNCADMGCVKSEVLQYLDSLLNIQSESARTMQNIDAAIYKRAARVLKTHEFRFKLPEIVFGEAEMVYNPQKGLDFETQDNENTGRGLLKKKLLFPALLLLKLKLKALMPILLALVGIKAMKALILSKLAIAIVLGFVIYQLVTKSGMPMPMSMSAMPPEPPAPIYGAPLSSTPSSYEPGWEPAGNGPYARIWTPGSSSDSAQSIAYSAYYPGSSTTDRP</sequence>
<dbReference type="GO" id="GO:0016020">
    <property type="term" value="C:membrane"/>
    <property type="evidence" value="ECO:0007669"/>
    <property type="project" value="TreeGrafter"/>
</dbReference>
<keyword evidence="4" id="KW-1185">Reference proteome</keyword>